<dbReference type="EMBL" id="SJPF01000004">
    <property type="protein sequence ID" value="TWT31723.1"/>
    <property type="molecule type" value="Genomic_DNA"/>
</dbReference>
<evidence type="ECO:0000313" key="7">
    <source>
        <dbReference type="EMBL" id="TWT31723.1"/>
    </source>
</evidence>
<evidence type="ECO:0000256" key="3">
    <source>
        <dbReference type="ARBA" id="ARBA00022833"/>
    </source>
</evidence>
<feature type="region of interest" description="Disordered" evidence="5">
    <location>
        <begin position="39"/>
        <end position="62"/>
    </location>
</feature>
<dbReference type="InterPro" id="IPR037187">
    <property type="entry name" value="DnaK_N"/>
</dbReference>
<organism evidence="7 8">
    <name type="scientific">Blastopirellula retiformator</name>
    <dbReference type="NCBI Taxonomy" id="2527970"/>
    <lineage>
        <taxon>Bacteria</taxon>
        <taxon>Pseudomonadati</taxon>
        <taxon>Planctomycetota</taxon>
        <taxon>Planctomycetia</taxon>
        <taxon>Pirellulales</taxon>
        <taxon>Pirellulaceae</taxon>
        <taxon>Blastopirellula</taxon>
    </lineage>
</organism>
<proteinExistence type="predicted"/>
<dbReference type="GO" id="GO:0008270">
    <property type="term" value="F:zinc ion binding"/>
    <property type="evidence" value="ECO:0007669"/>
    <property type="project" value="UniProtKB-KW"/>
</dbReference>
<protein>
    <submittedName>
        <fullName evidence="7">RNA polymerase-binding transcription factor DksA</fullName>
    </submittedName>
</protein>
<feature type="domain" description="Zinc finger DksA/TraR C4-type" evidence="6">
    <location>
        <begin position="100"/>
        <end position="134"/>
    </location>
</feature>
<keyword evidence="3" id="KW-0862">Zinc</keyword>
<dbReference type="SUPFAM" id="SSF57716">
    <property type="entry name" value="Glucocorticoid receptor-like (DNA-binding domain)"/>
    <property type="match status" value="1"/>
</dbReference>
<dbReference type="RefSeq" id="WP_146434081.1">
    <property type="nucleotide sequence ID" value="NZ_SJPF01000004.1"/>
</dbReference>
<evidence type="ECO:0000313" key="8">
    <source>
        <dbReference type="Proteomes" id="UP000318878"/>
    </source>
</evidence>
<dbReference type="PANTHER" id="PTHR33823:SF2">
    <property type="entry name" value="RNA POLYMERASE-BINDING TRANSCRIPTION FACTOR DKSA"/>
    <property type="match status" value="1"/>
</dbReference>
<dbReference type="PROSITE" id="PS51128">
    <property type="entry name" value="ZF_DKSA_2"/>
    <property type="match status" value="1"/>
</dbReference>
<feature type="zinc finger region" description="dksA C4-type" evidence="4">
    <location>
        <begin position="104"/>
        <end position="128"/>
    </location>
</feature>
<accession>A0A5C5V176</accession>
<keyword evidence="2" id="KW-0863">Zinc-finger</keyword>
<comment type="caution">
    <text evidence="7">The sequence shown here is derived from an EMBL/GenBank/DDBJ whole genome shotgun (WGS) entry which is preliminary data.</text>
</comment>
<evidence type="ECO:0000256" key="5">
    <source>
        <dbReference type="SAM" id="MobiDB-lite"/>
    </source>
</evidence>
<sequence length="135" mass="14919">MATTPSDPKKHALKPADAEPFRVVLQKLRARLRGDVSHMTDSALRKTRSESSGDLSSMPIHMADIGSDNYEQEFTLSMLAAEEGTLQLIQEALARIESGVYGACLECGGRIKKPRLHAIPYTPLCIDCANQRERH</sequence>
<evidence type="ECO:0000256" key="4">
    <source>
        <dbReference type="PROSITE-ProRule" id="PRU00510"/>
    </source>
</evidence>
<reference evidence="7 8" key="1">
    <citation type="submission" date="2019-02" db="EMBL/GenBank/DDBJ databases">
        <title>Deep-cultivation of Planctomycetes and their phenomic and genomic characterization uncovers novel biology.</title>
        <authorList>
            <person name="Wiegand S."/>
            <person name="Jogler M."/>
            <person name="Boedeker C."/>
            <person name="Pinto D."/>
            <person name="Vollmers J."/>
            <person name="Rivas-Marin E."/>
            <person name="Kohn T."/>
            <person name="Peeters S.H."/>
            <person name="Heuer A."/>
            <person name="Rast P."/>
            <person name="Oberbeckmann S."/>
            <person name="Bunk B."/>
            <person name="Jeske O."/>
            <person name="Meyerdierks A."/>
            <person name="Storesund J.E."/>
            <person name="Kallscheuer N."/>
            <person name="Luecker S."/>
            <person name="Lage O.M."/>
            <person name="Pohl T."/>
            <person name="Merkel B.J."/>
            <person name="Hornburger P."/>
            <person name="Mueller R.-W."/>
            <person name="Bruemmer F."/>
            <person name="Labrenz M."/>
            <person name="Spormann A.M."/>
            <person name="Op Den Camp H."/>
            <person name="Overmann J."/>
            <person name="Amann R."/>
            <person name="Jetten M.S.M."/>
            <person name="Mascher T."/>
            <person name="Medema M.H."/>
            <person name="Devos D.P."/>
            <person name="Kaster A.-K."/>
            <person name="Ovreas L."/>
            <person name="Rohde M."/>
            <person name="Galperin M.Y."/>
            <person name="Jogler C."/>
        </authorList>
    </citation>
    <scope>NUCLEOTIDE SEQUENCE [LARGE SCALE GENOMIC DNA]</scope>
    <source>
        <strain evidence="7 8">Enr8</strain>
    </source>
</reference>
<keyword evidence="1" id="KW-0479">Metal-binding</keyword>
<evidence type="ECO:0000256" key="1">
    <source>
        <dbReference type="ARBA" id="ARBA00022723"/>
    </source>
</evidence>
<name>A0A5C5V176_9BACT</name>
<dbReference type="Proteomes" id="UP000318878">
    <property type="component" value="Unassembled WGS sequence"/>
</dbReference>
<dbReference type="AlphaFoldDB" id="A0A5C5V176"/>
<dbReference type="OrthoDB" id="9811543at2"/>
<evidence type="ECO:0000256" key="2">
    <source>
        <dbReference type="ARBA" id="ARBA00022771"/>
    </source>
</evidence>
<dbReference type="PANTHER" id="PTHR33823">
    <property type="entry name" value="RNA POLYMERASE-BINDING TRANSCRIPTION FACTOR DKSA-RELATED"/>
    <property type="match status" value="1"/>
</dbReference>
<gene>
    <name evidence="7" type="primary">dksA</name>
    <name evidence="7" type="ORF">Enr8_36470</name>
</gene>
<dbReference type="InterPro" id="IPR000962">
    <property type="entry name" value="Znf_DskA_TraR"/>
</dbReference>
<dbReference type="SUPFAM" id="SSF109635">
    <property type="entry name" value="DnaK suppressor protein DksA, alpha-hairpin domain"/>
    <property type="match status" value="1"/>
</dbReference>
<keyword evidence="8" id="KW-1185">Reference proteome</keyword>
<evidence type="ECO:0000259" key="6">
    <source>
        <dbReference type="Pfam" id="PF01258"/>
    </source>
</evidence>
<feature type="compositionally biased region" description="Basic and acidic residues" evidence="5">
    <location>
        <begin position="39"/>
        <end position="51"/>
    </location>
</feature>
<dbReference type="Gene3D" id="1.20.120.910">
    <property type="entry name" value="DksA, coiled-coil domain"/>
    <property type="match status" value="1"/>
</dbReference>
<dbReference type="Pfam" id="PF01258">
    <property type="entry name" value="zf-dskA_traR"/>
    <property type="match status" value="1"/>
</dbReference>